<gene>
    <name evidence="3" type="ORF">CWS20_20190</name>
</gene>
<evidence type="ECO:0000256" key="1">
    <source>
        <dbReference type="ARBA" id="ARBA00034117"/>
    </source>
</evidence>
<dbReference type="AlphaFoldDB" id="A0A2N0ZCE2"/>
<evidence type="ECO:0000313" key="4">
    <source>
        <dbReference type="Proteomes" id="UP000233343"/>
    </source>
</evidence>
<comment type="caution">
    <text evidence="3">The sequence shown here is derived from an EMBL/GenBank/DDBJ whole genome shotgun (WGS) entry which is preliminary data.</text>
</comment>
<dbReference type="InterPro" id="IPR006829">
    <property type="entry name" value="LXG_dom"/>
</dbReference>
<evidence type="ECO:0000259" key="2">
    <source>
        <dbReference type="PROSITE" id="PS51756"/>
    </source>
</evidence>
<dbReference type="PROSITE" id="PS51756">
    <property type="entry name" value="LXG"/>
    <property type="match status" value="1"/>
</dbReference>
<keyword evidence="4" id="KW-1185">Reference proteome</keyword>
<organism evidence="3 4">
    <name type="scientific">Cytobacillus horneckiae</name>
    <dbReference type="NCBI Taxonomy" id="549687"/>
    <lineage>
        <taxon>Bacteria</taxon>
        <taxon>Bacillati</taxon>
        <taxon>Bacillota</taxon>
        <taxon>Bacilli</taxon>
        <taxon>Bacillales</taxon>
        <taxon>Bacillaceae</taxon>
        <taxon>Cytobacillus</taxon>
    </lineage>
</organism>
<dbReference type="Pfam" id="PF04740">
    <property type="entry name" value="LXG"/>
    <property type="match status" value="1"/>
</dbReference>
<protein>
    <recommendedName>
        <fullName evidence="2">LXG domain-containing protein</fullName>
    </recommendedName>
</protein>
<accession>A0A2N0ZCE2</accession>
<dbReference type="Proteomes" id="UP000233343">
    <property type="component" value="Unassembled WGS sequence"/>
</dbReference>
<reference evidence="3 4" key="1">
    <citation type="journal article" date="2010" name="Int. J. Syst. Evol. Microbiol.">
        <title>Bacillus horneckiae sp. nov., isolated from a spacecraft-assembly clean room.</title>
        <authorList>
            <person name="Vaishampayan P."/>
            <person name="Probst A."/>
            <person name="Krishnamurthi S."/>
            <person name="Ghosh S."/>
            <person name="Osman S."/>
            <person name="McDowall A."/>
            <person name="Ruckmani A."/>
            <person name="Mayilraj S."/>
            <person name="Venkateswaran K."/>
        </authorList>
    </citation>
    <scope>NUCLEOTIDE SEQUENCE [LARGE SCALE GENOMIC DNA]</scope>
    <source>
        <strain evidence="4">1PO1SC</strain>
    </source>
</reference>
<name>A0A2N0ZCE2_9BACI</name>
<dbReference type="EMBL" id="PISD01000049">
    <property type="protein sequence ID" value="PKG27170.1"/>
    <property type="molecule type" value="Genomic_DNA"/>
</dbReference>
<comment type="similarity">
    <text evidence="1">In the N-terminal section; belongs to the LXG family.</text>
</comment>
<proteinExistence type="inferred from homology"/>
<evidence type="ECO:0000313" key="3">
    <source>
        <dbReference type="EMBL" id="PKG27170.1"/>
    </source>
</evidence>
<sequence>MKVLKVSEILPELDASIKKKDMEKRQILDIRNSLNRIIDLDHSLTGQTGVAIKEHLTVLHIPAILLFNQFLDDYMQQLKAVKSSITSYENTNGLVRLDFIEYEVKQGLNQLERITEDLLESINNDFNDVSDLVGGSTVTIAPLYFPIERARKHNKTVLENLNELDYKSMKELQSSTDALQSIASFIGKIKGWSTDGIALSDSNVKEIEKYFSETDVISKLIDSALKLSIEQGDSTFEGNVADWLDKIGKMNGGIDAAKGSIAAAVLLSNK</sequence>
<dbReference type="RefSeq" id="WP_083957239.1">
    <property type="nucleotide sequence ID" value="NZ_JARMMB010000004.1"/>
</dbReference>
<feature type="domain" description="LXG" evidence="2">
    <location>
        <begin position="1"/>
        <end position="224"/>
    </location>
</feature>